<dbReference type="WBParaSite" id="L893_g10153.t1">
    <property type="protein sequence ID" value="L893_g10153.t1"/>
    <property type="gene ID" value="L893_g10153"/>
</dbReference>
<keyword evidence="2" id="KW-0732">Signal</keyword>
<feature type="compositionally biased region" description="Basic residues" evidence="1">
    <location>
        <begin position="149"/>
        <end position="158"/>
    </location>
</feature>
<dbReference type="InterPro" id="IPR002602">
    <property type="entry name" value="DB"/>
</dbReference>
<evidence type="ECO:0000256" key="1">
    <source>
        <dbReference type="SAM" id="MobiDB-lite"/>
    </source>
</evidence>
<evidence type="ECO:0000313" key="5">
    <source>
        <dbReference type="WBParaSite" id="L893_g10153.t1"/>
    </source>
</evidence>
<keyword evidence="4" id="KW-1185">Reference proteome</keyword>
<organism evidence="4 5">
    <name type="scientific">Steinernema glaseri</name>
    <dbReference type="NCBI Taxonomy" id="37863"/>
    <lineage>
        <taxon>Eukaryota</taxon>
        <taxon>Metazoa</taxon>
        <taxon>Ecdysozoa</taxon>
        <taxon>Nematoda</taxon>
        <taxon>Chromadorea</taxon>
        <taxon>Rhabditida</taxon>
        <taxon>Tylenchina</taxon>
        <taxon>Panagrolaimomorpha</taxon>
        <taxon>Strongyloidoidea</taxon>
        <taxon>Steinernematidae</taxon>
        <taxon>Steinernema</taxon>
    </lineage>
</organism>
<feature type="signal peptide" evidence="2">
    <location>
        <begin position="1"/>
        <end position="18"/>
    </location>
</feature>
<dbReference type="Pfam" id="PF01682">
    <property type="entry name" value="DB"/>
    <property type="match status" value="1"/>
</dbReference>
<dbReference type="AlphaFoldDB" id="A0A1I7XVY4"/>
<evidence type="ECO:0000259" key="3">
    <source>
        <dbReference type="Pfam" id="PF01682"/>
    </source>
</evidence>
<dbReference type="PANTHER" id="PTHR21679">
    <property type="entry name" value="DOMAIN OF UNKNOWN FUNCTION DB DOMAIN-CONTAINING PROTEIN-RELATED"/>
    <property type="match status" value="1"/>
</dbReference>
<protein>
    <submittedName>
        <fullName evidence="5">DB domain-containing protein</fullName>
    </submittedName>
</protein>
<proteinExistence type="predicted"/>
<accession>A0A1I7XVY4</accession>
<dbReference type="PANTHER" id="PTHR21679:SF5">
    <property type="entry name" value="DOMAIN OF UNKNOWN FUNCTION DB DOMAIN-CONTAINING PROTEIN"/>
    <property type="match status" value="1"/>
</dbReference>
<feature type="compositionally biased region" description="Basic and acidic residues" evidence="1">
    <location>
        <begin position="84"/>
        <end position="97"/>
    </location>
</feature>
<name>A0A1I7XVY4_9BILA</name>
<feature type="compositionally biased region" description="Pro residues" evidence="1">
    <location>
        <begin position="118"/>
        <end position="129"/>
    </location>
</feature>
<feature type="chain" id="PRO_5009311474" evidence="2">
    <location>
        <begin position="19"/>
        <end position="445"/>
    </location>
</feature>
<reference evidence="5" key="1">
    <citation type="submission" date="2016-11" db="UniProtKB">
        <authorList>
            <consortium name="WormBaseParasite"/>
        </authorList>
    </citation>
    <scope>IDENTIFICATION</scope>
</reference>
<feature type="domain" description="Domain of unknown function DB" evidence="3">
    <location>
        <begin position="342"/>
        <end position="440"/>
    </location>
</feature>
<dbReference type="Proteomes" id="UP000095287">
    <property type="component" value="Unplaced"/>
</dbReference>
<evidence type="ECO:0000313" key="4">
    <source>
        <dbReference type="Proteomes" id="UP000095287"/>
    </source>
</evidence>
<evidence type="ECO:0000256" key="2">
    <source>
        <dbReference type="SAM" id="SignalP"/>
    </source>
</evidence>
<sequence>MNLHAAVLLCFVIASTGANPFAPMAFDCSRVDPSFCCVTRVKYVCDIKCDNIECVPPLGAGSVPEVKGPRAGTSISSSTSWNSHDGDSAPKRPKFEESIDSETSTTFATLIPDVVRPSPSPPVAPPRFVPPDVTEEIKNTAVQGETAPKPKKKKKSRIIKPPTMPGNEALVHIDEVDSDYREIPISDLSPSAEVTEAPVSVDSSAHVPPGGFRPKFSIKPSETKPDPSFPVSQFSIDGSAPDPKAVNGETRPPSTAENGIFTKKIDEVIGSLFKSAFNTTDLMKRRAKLAKTSQLLKQTQISGNDLNPSPSSSAVSPPQCGTAPEFTPCVEVQEANRRLLQCCRQKMLPLGCHDLCRYDVKQTEIKAAMDAGRCGLLSITPFLECASGGKNNVDCCRQRGIIARSGPQCEVFCASGSTIGPLGLQHVACGGVIGDLLHCHHAGLV</sequence>
<feature type="region of interest" description="Disordered" evidence="1">
    <location>
        <begin position="189"/>
        <end position="258"/>
    </location>
</feature>
<feature type="region of interest" description="Disordered" evidence="1">
    <location>
        <begin position="63"/>
        <end position="168"/>
    </location>
</feature>
<feature type="compositionally biased region" description="Low complexity" evidence="1">
    <location>
        <begin position="74"/>
        <end position="83"/>
    </location>
</feature>